<gene>
    <name evidence="1" type="ORF">OLC1_LOCUS9604</name>
</gene>
<name>A0AAV1CVY5_OLDCO</name>
<dbReference type="PANTHER" id="PTHR37216">
    <property type="entry name" value="EXPRESSED PROTEIN"/>
    <property type="match status" value="1"/>
</dbReference>
<dbReference type="Pfam" id="PF25284">
    <property type="entry name" value="DUF7874"/>
    <property type="match status" value="1"/>
</dbReference>
<reference evidence="1" key="1">
    <citation type="submission" date="2023-03" db="EMBL/GenBank/DDBJ databases">
        <authorList>
            <person name="Julca I."/>
        </authorList>
    </citation>
    <scope>NUCLEOTIDE SEQUENCE</scope>
</reference>
<keyword evidence="2" id="KW-1185">Reference proteome</keyword>
<dbReference type="InterPro" id="IPR057196">
    <property type="entry name" value="DUF7874"/>
</dbReference>
<evidence type="ECO:0000313" key="1">
    <source>
        <dbReference type="EMBL" id="CAI9099622.1"/>
    </source>
</evidence>
<dbReference type="EMBL" id="OX459120">
    <property type="protein sequence ID" value="CAI9099622.1"/>
    <property type="molecule type" value="Genomic_DNA"/>
</dbReference>
<sequence>MGQSLNKFGGDEKKISEIGPVIEECYDKFFVNTSDWGMDDFYQAVCLTVEEINKKIGSTQLRVPQKTTLQQAYQKHHQGKGKALTKEEFQKILQEVILDTGVTGVGAKDTLFYMFAVPVTALFFKQRIIPKAIPNEIFIPGITSATVFLLAKLNKI</sequence>
<proteinExistence type="predicted"/>
<dbReference type="PANTHER" id="PTHR37216:SF1">
    <property type="entry name" value="EXPRESSED PROTEIN"/>
    <property type="match status" value="1"/>
</dbReference>
<protein>
    <submittedName>
        <fullName evidence="1">OLC1v1036473C1</fullName>
    </submittedName>
</protein>
<evidence type="ECO:0000313" key="2">
    <source>
        <dbReference type="Proteomes" id="UP001161247"/>
    </source>
</evidence>
<organism evidence="1 2">
    <name type="scientific">Oldenlandia corymbosa var. corymbosa</name>
    <dbReference type="NCBI Taxonomy" id="529605"/>
    <lineage>
        <taxon>Eukaryota</taxon>
        <taxon>Viridiplantae</taxon>
        <taxon>Streptophyta</taxon>
        <taxon>Embryophyta</taxon>
        <taxon>Tracheophyta</taxon>
        <taxon>Spermatophyta</taxon>
        <taxon>Magnoliopsida</taxon>
        <taxon>eudicotyledons</taxon>
        <taxon>Gunneridae</taxon>
        <taxon>Pentapetalae</taxon>
        <taxon>asterids</taxon>
        <taxon>lamiids</taxon>
        <taxon>Gentianales</taxon>
        <taxon>Rubiaceae</taxon>
        <taxon>Rubioideae</taxon>
        <taxon>Spermacoceae</taxon>
        <taxon>Hedyotis-Oldenlandia complex</taxon>
        <taxon>Oldenlandia</taxon>
    </lineage>
</organism>
<dbReference type="Proteomes" id="UP001161247">
    <property type="component" value="Chromosome 3"/>
</dbReference>
<accession>A0AAV1CVY5</accession>
<dbReference type="AlphaFoldDB" id="A0AAV1CVY5"/>